<reference evidence="1 2" key="1">
    <citation type="submission" date="2019-03" db="EMBL/GenBank/DDBJ databases">
        <title>Single cell metagenomics reveals metabolic interactions within the superorganism composed of flagellate Streblomastix strix and complex community of Bacteroidetes bacteria on its surface.</title>
        <authorList>
            <person name="Treitli S.C."/>
            <person name="Kolisko M."/>
            <person name="Husnik F."/>
            <person name="Keeling P."/>
            <person name="Hampl V."/>
        </authorList>
    </citation>
    <scope>NUCLEOTIDE SEQUENCE [LARGE SCALE GENOMIC DNA]</scope>
    <source>
        <strain evidence="1">ST1C</strain>
    </source>
</reference>
<organism evidence="1 2">
    <name type="scientific">Streblomastix strix</name>
    <dbReference type="NCBI Taxonomy" id="222440"/>
    <lineage>
        <taxon>Eukaryota</taxon>
        <taxon>Metamonada</taxon>
        <taxon>Preaxostyla</taxon>
        <taxon>Oxymonadida</taxon>
        <taxon>Streblomastigidae</taxon>
        <taxon>Streblomastix</taxon>
    </lineage>
</organism>
<dbReference type="Proteomes" id="UP000324800">
    <property type="component" value="Unassembled WGS sequence"/>
</dbReference>
<gene>
    <name evidence="1" type="ORF">EZS28_047410</name>
</gene>
<comment type="caution">
    <text evidence="1">The sequence shown here is derived from an EMBL/GenBank/DDBJ whole genome shotgun (WGS) entry which is preliminary data.</text>
</comment>
<name>A0A5J4TF32_9EUKA</name>
<proteinExistence type="predicted"/>
<evidence type="ECO:0000313" key="2">
    <source>
        <dbReference type="Proteomes" id="UP000324800"/>
    </source>
</evidence>
<sequence>MEVKFGVTHILTQDLPLIKSYSWSYVVSLSGTETFFRLNSSNQTRGLNCRYPLPLLLELPSISHLTSSISSSESLSFTYPGAAQPPIKLIFVVLIENQLPAHSIVMITMVFVEFIME</sequence>
<accession>A0A5J4TF32</accession>
<evidence type="ECO:0000313" key="1">
    <source>
        <dbReference type="EMBL" id="KAA6357064.1"/>
    </source>
</evidence>
<dbReference type="AlphaFoldDB" id="A0A5J4TF32"/>
<dbReference type="EMBL" id="SNRW01031960">
    <property type="protein sequence ID" value="KAA6357064.1"/>
    <property type="molecule type" value="Genomic_DNA"/>
</dbReference>
<protein>
    <submittedName>
        <fullName evidence="1">Uncharacterized protein</fullName>
    </submittedName>
</protein>